<comment type="caution">
    <text evidence="5">The sequence shown here is derived from an EMBL/GenBank/DDBJ whole genome shotgun (WGS) entry which is preliminary data.</text>
</comment>
<feature type="domain" description="Aminotransferase class I/classII large" evidence="4">
    <location>
        <begin position="62"/>
        <end position="396"/>
    </location>
</feature>
<evidence type="ECO:0000313" key="6">
    <source>
        <dbReference type="Proteomes" id="UP000054736"/>
    </source>
</evidence>
<dbReference type="GO" id="GO:0008710">
    <property type="term" value="F:8-amino-7-oxononanoate synthase activity"/>
    <property type="evidence" value="ECO:0007669"/>
    <property type="project" value="TreeGrafter"/>
</dbReference>
<reference evidence="5 6" key="1">
    <citation type="submission" date="2015-11" db="EMBL/GenBank/DDBJ databases">
        <title>Genomic analysis of 38 Legionella species identifies large and diverse effector repertoires.</title>
        <authorList>
            <person name="Burstein D."/>
            <person name="Amaro F."/>
            <person name="Zusman T."/>
            <person name="Lifshitz Z."/>
            <person name="Cohen O."/>
            <person name="Gilbert J.A."/>
            <person name="Pupko T."/>
            <person name="Shuman H.A."/>
            <person name="Segal G."/>
        </authorList>
    </citation>
    <scope>NUCLEOTIDE SEQUENCE [LARGE SCALE GENOMIC DNA]</scope>
    <source>
        <strain evidence="5 6">ATCC 700990</strain>
    </source>
</reference>
<dbReference type="PANTHER" id="PTHR13693">
    <property type="entry name" value="CLASS II AMINOTRANSFERASE/8-AMINO-7-OXONONANOATE SYNTHASE"/>
    <property type="match status" value="1"/>
</dbReference>
<name>A0A0W0SVT3_9GAMM</name>
<keyword evidence="5" id="KW-0032">Aminotransferase</keyword>
<dbReference type="PANTHER" id="PTHR13693:SF100">
    <property type="entry name" value="8-AMINO-7-OXONONANOATE SYNTHASE"/>
    <property type="match status" value="1"/>
</dbReference>
<dbReference type="InterPro" id="IPR004839">
    <property type="entry name" value="Aminotransferase_I/II_large"/>
</dbReference>
<dbReference type="GO" id="GO:0008483">
    <property type="term" value="F:transaminase activity"/>
    <property type="evidence" value="ECO:0007669"/>
    <property type="project" value="UniProtKB-KW"/>
</dbReference>
<dbReference type="GO" id="GO:0009102">
    <property type="term" value="P:biotin biosynthetic process"/>
    <property type="evidence" value="ECO:0007669"/>
    <property type="project" value="TreeGrafter"/>
</dbReference>
<dbReference type="Pfam" id="PF00155">
    <property type="entry name" value="Aminotran_1_2"/>
    <property type="match status" value="1"/>
</dbReference>
<evidence type="ECO:0000259" key="4">
    <source>
        <dbReference type="Pfam" id="PF00155"/>
    </source>
</evidence>
<gene>
    <name evidence="5" type="ORF">Ldro_0972</name>
</gene>
<dbReference type="STRING" id="1212489.Ldro_0972"/>
<keyword evidence="6" id="KW-1185">Reference proteome</keyword>
<evidence type="ECO:0000256" key="2">
    <source>
        <dbReference type="ARBA" id="ARBA00022679"/>
    </source>
</evidence>
<evidence type="ECO:0000256" key="1">
    <source>
        <dbReference type="ARBA" id="ARBA00001933"/>
    </source>
</evidence>
<dbReference type="InterPro" id="IPR015424">
    <property type="entry name" value="PyrdxlP-dep_Trfase"/>
</dbReference>
<dbReference type="AlphaFoldDB" id="A0A0W0SVT3"/>
<accession>A0A0W0SVT3</accession>
<organism evidence="5 6">
    <name type="scientific">Legionella drozanskii LLAP-1</name>
    <dbReference type="NCBI Taxonomy" id="1212489"/>
    <lineage>
        <taxon>Bacteria</taxon>
        <taxon>Pseudomonadati</taxon>
        <taxon>Pseudomonadota</taxon>
        <taxon>Gammaproteobacteria</taxon>
        <taxon>Legionellales</taxon>
        <taxon>Legionellaceae</taxon>
        <taxon>Legionella</taxon>
    </lineage>
</organism>
<comment type="cofactor">
    <cofactor evidence="1">
        <name>pyridoxal 5'-phosphate</name>
        <dbReference type="ChEBI" id="CHEBI:597326"/>
    </cofactor>
</comment>
<proteinExistence type="predicted"/>
<protein>
    <submittedName>
        <fullName evidence="5">Aminotransferase class II</fullName>
    </submittedName>
</protein>
<dbReference type="RefSeq" id="WP_083497896.1">
    <property type="nucleotide sequence ID" value="NZ_CAAAIU010000007.1"/>
</dbReference>
<dbReference type="EMBL" id="LNXY01000020">
    <property type="protein sequence ID" value="KTC87353.1"/>
    <property type="molecule type" value="Genomic_DNA"/>
</dbReference>
<sequence>MAKYDQRNTLTQKKFNVLSSKIRDELPFFIHQAMQQYFDVRVKQSWQDKHILKGKIPTANSLIFSSNDYLHISNHPKLIRAQINAMKKHGNGQMQSPVFLSDESLLSTCEQQFAQFIHYPATLLTQSGWCANIGLIQALASHGLPVYLDFYAHMSFWEGVKAANAKPVPFQHNSVQSLRNRLKRYGSGIIAVDSIYSSTGTISPLLEYVQLAREFDCLLIVDESHSLGTHGPQGSGLVAELGLSSEVDIITASLAKAFSGRGGLVAANHDLIELIRYTSLPTIFSSALAPHDLAGFCAALSIIANEEWRRDKLHDNASFLRNKLLQLGFYIGESNSQIIPLITGSEANTIWLRNELEKEDLHGSVFCAPATPKNKALIRLSISAHHCQKELAKVVDCLASLDRKKGQLPFFGYTAQQ</sequence>
<evidence type="ECO:0000313" key="5">
    <source>
        <dbReference type="EMBL" id="KTC87353.1"/>
    </source>
</evidence>
<dbReference type="OrthoDB" id="9807157at2"/>
<dbReference type="PATRIC" id="fig|1212489.4.peg.1020"/>
<dbReference type="Gene3D" id="3.40.640.10">
    <property type="entry name" value="Type I PLP-dependent aspartate aminotransferase-like (Major domain)"/>
    <property type="match status" value="1"/>
</dbReference>
<dbReference type="InterPro" id="IPR015422">
    <property type="entry name" value="PyrdxlP-dep_Trfase_small"/>
</dbReference>
<dbReference type="SUPFAM" id="SSF53383">
    <property type="entry name" value="PLP-dependent transferases"/>
    <property type="match status" value="1"/>
</dbReference>
<dbReference type="InterPro" id="IPR050087">
    <property type="entry name" value="AON_synthase_class-II"/>
</dbReference>
<dbReference type="GO" id="GO:0030170">
    <property type="term" value="F:pyridoxal phosphate binding"/>
    <property type="evidence" value="ECO:0007669"/>
    <property type="project" value="InterPro"/>
</dbReference>
<keyword evidence="3" id="KW-0663">Pyridoxal phosphate</keyword>
<dbReference type="NCBIfam" id="NF005526">
    <property type="entry name" value="PRK07179.1"/>
    <property type="match status" value="1"/>
</dbReference>
<dbReference type="Gene3D" id="3.90.1150.10">
    <property type="entry name" value="Aspartate Aminotransferase, domain 1"/>
    <property type="match status" value="1"/>
</dbReference>
<dbReference type="InterPro" id="IPR015421">
    <property type="entry name" value="PyrdxlP-dep_Trfase_major"/>
</dbReference>
<dbReference type="Proteomes" id="UP000054736">
    <property type="component" value="Unassembled WGS sequence"/>
</dbReference>
<keyword evidence="2 5" id="KW-0808">Transferase</keyword>
<evidence type="ECO:0000256" key="3">
    <source>
        <dbReference type="ARBA" id="ARBA00022898"/>
    </source>
</evidence>